<accession>A0ABS1D977</accession>
<gene>
    <name evidence="1" type="ORF">CKO28_02745</name>
</gene>
<organism evidence="1 2">
    <name type="scientific">Rhodovibrio sodomensis</name>
    <dbReference type="NCBI Taxonomy" id="1088"/>
    <lineage>
        <taxon>Bacteria</taxon>
        <taxon>Pseudomonadati</taxon>
        <taxon>Pseudomonadota</taxon>
        <taxon>Alphaproteobacteria</taxon>
        <taxon>Rhodospirillales</taxon>
        <taxon>Rhodovibrionaceae</taxon>
        <taxon>Rhodovibrio</taxon>
    </lineage>
</organism>
<protein>
    <submittedName>
        <fullName evidence="1">Uncharacterized protein</fullName>
    </submittedName>
</protein>
<proteinExistence type="predicted"/>
<comment type="caution">
    <text evidence="1">The sequence shown here is derived from an EMBL/GenBank/DDBJ whole genome shotgun (WGS) entry which is preliminary data.</text>
</comment>
<sequence>MATVASTPPFTRSEIANLKITAAVFLAPRLRALAETTKSYPADTTFEAWQSELNQMARALELVISHPETPDEVAEHNAGLELLGRRFQHLWS</sequence>
<dbReference type="EMBL" id="NRRL01000003">
    <property type="protein sequence ID" value="MBK1666961.1"/>
    <property type="molecule type" value="Genomic_DNA"/>
</dbReference>
<dbReference type="Proteomes" id="UP001296873">
    <property type="component" value="Unassembled WGS sequence"/>
</dbReference>
<keyword evidence="2" id="KW-1185">Reference proteome</keyword>
<reference evidence="1 2" key="1">
    <citation type="journal article" date="2020" name="Microorganisms">
        <title>Osmotic Adaptation and Compatible Solute Biosynthesis of Phototrophic Bacteria as Revealed from Genome Analyses.</title>
        <authorList>
            <person name="Imhoff J.F."/>
            <person name="Rahn T."/>
            <person name="Kunzel S."/>
            <person name="Keller A."/>
            <person name="Neulinger S.C."/>
        </authorList>
    </citation>
    <scope>NUCLEOTIDE SEQUENCE [LARGE SCALE GENOMIC DNA]</scope>
    <source>
        <strain evidence="1 2">DSM 9895</strain>
    </source>
</reference>
<dbReference type="RefSeq" id="WP_200339019.1">
    <property type="nucleotide sequence ID" value="NZ_NRRL01000003.1"/>
</dbReference>
<evidence type="ECO:0000313" key="1">
    <source>
        <dbReference type="EMBL" id="MBK1666961.1"/>
    </source>
</evidence>
<name>A0ABS1D977_9PROT</name>
<evidence type="ECO:0000313" key="2">
    <source>
        <dbReference type="Proteomes" id="UP001296873"/>
    </source>
</evidence>